<name>K0KPL2_WICCF</name>
<organism evidence="3 4">
    <name type="scientific">Wickerhamomyces ciferrii (strain ATCC 14091 / BCRC 22168 / CBS 111 / JCM 3599 / NBRC 0793 / NRRL Y-1031 F-60-10)</name>
    <name type="common">Yeast</name>
    <name type="synonym">Pichia ciferrii</name>
    <dbReference type="NCBI Taxonomy" id="1206466"/>
    <lineage>
        <taxon>Eukaryota</taxon>
        <taxon>Fungi</taxon>
        <taxon>Dikarya</taxon>
        <taxon>Ascomycota</taxon>
        <taxon>Saccharomycotina</taxon>
        <taxon>Saccharomycetes</taxon>
        <taxon>Phaffomycetales</taxon>
        <taxon>Wickerhamomycetaceae</taxon>
        <taxon>Wickerhamomyces</taxon>
    </lineage>
</organism>
<dbReference type="eggNOG" id="KOG0011">
    <property type="taxonomic scope" value="Eukaryota"/>
</dbReference>
<feature type="domain" description="Ubiquitin-like" evidence="2">
    <location>
        <begin position="73"/>
        <end position="155"/>
    </location>
</feature>
<comment type="caution">
    <text evidence="3">The sequence shown here is derived from an EMBL/GenBank/DDBJ whole genome shotgun (WGS) entry which is preliminary data.</text>
</comment>
<dbReference type="InterPro" id="IPR000626">
    <property type="entry name" value="Ubiquitin-like_dom"/>
</dbReference>
<dbReference type="SUPFAM" id="SSF54236">
    <property type="entry name" value="Ubiquitin-like"/>
    <property type="match status" value="1"/>
</dbReference>
<dbReference type="InterPro" id="IPR040474">
    <property type="entry name" value="MDY2_C"/>
</dbReference>
<accession>K0KPL2</accession>
<dbReference type="PROSITE" id="PS50053">
    <property type="entry name" value="UBIQUITIN_2"/>
    <property type="match status" value="1"/>
</dbReference>
<evidence type="ECO:0000313" key="3">
    <source>
        <dbReference type="EMBL" id="CCH44931.1"/>
    </source>
</evidence>
<keyword evidence="4" id="KW-1185">Reference proteome</keyword>
<dbReference type="InParanoid" id="K0KPL2"/>
<dbReference type="HOGENOM" id="CLU_1294717_0_0_1"/>
<dbReference type="Gene3D" id="1.10.286.70">
    <property type="entry name" value="Get5 dimerization domain"/>
    <property type="match status" value="1"/>
</dbReference>
<evidence type="ECO:0000256" key="1">
    <source>
        <dbReference type="SAM" id="MobiDB-lite"/>
    </source>
</evidence>
<evidence type="ECO:0000259" key="2">
    <source>
        <dbReference type="PROSITE" id="PS50053"/>
    </source>
</evidence>
<protein>
    <submittedName>
        <fullName evidence="3">Ubiquitin-like protein MDY2</fullName>
    </submittedName>
</protein>
<dbReference type="STRING" id="1206466.K0KPL2"/>
<feature type="region of interest" description="Disordered" evidence="1">
    <location>
        <begin position="154"/>
        <end position="177"/>
    </location>
</feature>
<dbReference type="Proteomes" id="UP000009328">
    <property type="component" value="Unassembled WGS sequence"/>
</dbReference>
<dbReference type="Pfam" id="PF16843">
    <property type="entry name" value="Get5_bdg"/>
    <property type="match status" value="1"/>
</dbReference>
<gene>
    <name evidence="3" type="ORF">BN7_4501</name>
</gene>
<dbReference type="InterPro" id="IPR031765">
    <property type="entry name" value="Mdy2_get4-bd"/>
</dbReference>
<dbReference type="InterPro" id="IPR029071">
    <property type="entry name" value="Ubiquitin-like_domsf"/>
</dbReference>
<dbReference type="AlphaFoldDB" id="K0KPL2"/>
<dbReference type="FunCoup" id="K0KPL2">
    <property type="interactions" value="77"/>
</dbReference>
<reference evidence="3 4" key="1">
    <citation type="journal article" date="2012" name="Eukaryot. Cell">
        <title>Draft genome sequence of Wickerhamomyces ciferrii NRRL Y-1031 F-60-10.</title>
        <authorList>
            <person name="Schneider J."/>
            <person name="Andrea H."/>
            <person name="Blom J."/>
            <person name="Jaenicke S."/>
            <person name="Ruckert C."/>
            <person name="Schorsch C."/>
            <person name="Szczepanowski R."/>
            <person name="Farwick M."/>
            <person name="Goesmann A."/>
            <person name="Puhler A."/>
            <person name="Schaffer S."/>
            <person name="Tauch A."/>
            <person name="Kohler T."/>
            <person name="Brinkrolf K."/>
        </authorList>
    </citation>
    <scope>NUCLEOTIDE SEQUENCE [LARGE SCALE GENOMIC DNA]</scope>
    <source>
        <strain evidence="4">ATCC 14091 / BCRC 22168 / CBS 111 / JCM 3599 / NBRC 0793 / NRRL Y-1031 F-60-10</strain>
    </source>
</reference>
<dbReference type="Gene3D" id="3.10.20.90">
    <property type="entry name" value="Phosphatidylinositol 3-kinase Catalytic Subunit, Chain A, domain 1"/>
    <property type="match status" value="1"/>
</dbReference>
<dbReference type="Pfam" id="PF18514">
    <property type="entry name" value="MDY2_C"/>
    <property type="match status" value="1"/>
</dbReference>
<proteinExistence type="predicted"/>
<dbReference type="EMBL" id="CAIF01000168">
    <property type="protein sequence ID" value="CCH44931.1"/>
    <property type="molecule type" value="Genomic_DNA"/>
</dbReference>
<evidence type="ECO:0000313" key="4">
    <source>
        <dbReference type="Proteomes" id="UP000009328"/>
    </source>
</evidence>
<sequence length="221" mass="24737">MSQIQTIHSEKEFASNYLTLLSISDSNIVLEDSYKKDLKEIKTLGIKLPNLPNPKKSNDRDLISNGSQDGKLVNVTFKSIKPPRFNINSKINSNITIFKIKSDLIKSQNELRELDPSQLKFLVKGKVIQDSSLLSSILGTDEEITFTVMINKSNTPTPIPSSGSNDNDNINDDEPEISNIDQIKPEIQIPWNDIGELLKSKGLDSTVVISRLQKGWELTKN</sequence>